<evidence type="ECO:0000313" key="1">
    <source>
        <dbReference type="EMBL" id="MFD1530312.1"/>
    </source>
</evidence>
<gene>
    <name evidence="1" type="ORF">ACFSCY_12745</name>
</gene>
<dbReference type="InterPro" id="IPR036410">
    <property type="entry name" value="HSP_DnaJ_Cys-rich_dom_sf"/>
</dbReference>
<proteinExistence type="predicted"/>
<evidence type="ECO:0008006" key="3">
    <source>
        <dbReference type="Google" id="ProtNLM"/>
    </source>
</evidence>
<protein>
    <recommendedName>
        <fullName evidence="3">DnaJ-like protein</fullName>
    </recommendedName>
</protein>
<comment type="caution">
    <text evidence="1">The sequence shown here is derived from an EMBL/GenBank/DDBJ whole genome shotgun (WGS) entry which is preliminary data.</text>
</comment>
<keyword evidence="2" id="KW-1185">Reference proteome</keyword>
<organism evidence="1 2">
    <name type="scientific">Pseudonocardia aurantiaca</name>
    <dbReference type="NCBI Taxonomy" id="75290"/>
    <lineage>
        <taxon>Bacteria</taxon>
        <taxon>Bacillati</taxon>
        <taxon>Actinomycetota</taxon>
        <taxon>Actinomycetes</taxon>
        <taxon>Pseudonocardiales</taxon>
        <taxon>Pseudonocardiaceae</taxon>
        <taxon>Pseudonocardia</taxon>
    </lineage>
</organism>
<dbReference type="Gene3D" id="2.10.230.10">
    <property type="entry name" value="Heat shock protein DnaJ, cysteine-rich domain"/>
    <property type="match status" value="1"/>
</dbReference>
<dbReference type="SUPFAM" id="SSF57938">
    <property type="entry name" value="DnaJ/Hsp40 cysteine-rich domain"/>
    <property type="match status" value="1"/>
</dbReference>
<accession>A0ABW4FJ18</accession>
<reference evidence="2" key="1">
    <citation type="journal article" date="2019" name="Int. J. Syst. Evol. Microbiol.">
        <title>The Global Catalogue of Microorganisms (GCM) 10K type strain sequencing project: providing services to taxonomists for standard genome sequencing and annotation.</title>
        <authorList>
            <consortium name="The Broad Institute Genomics Platform"/>
            <consortium name="The Broad Institute Genome Sequencing Center for Infectious Disease"/>
            <person name="Wu L."/>
            <person name="Ma J."/>
        </authorList>
    </citation>
    <scope>NUCLEOTIDE SEQUENCE [LARGE SCALE GENOMIC DNA]</scope>
    <source>
        <strain evidence="2">JCM 12165</strain>
    </source>
</reference>
<dbReference type="Proteomes" id="UP001597145">
    <property type="component" value="Unassembled WGS sequence"/>
</dbReference>
<sequence>MTDRRPALRIDWNLPPGLTTTRCPDCLGQGSVMVERSYAASDGVGMIRVPAQCKGCRGKGSFPGMQPPV</sequence>
<dbReference type="EMBL" id="JBHUCP010000007">
    <property type="protein sequence ID" value="MFD1530312.1"/>
    <property type="molecule type" value="Genomic_DNA"/>
</dbReference>
<name>A0ABW4FJ18_9PSEU</name>
<dbReference type="RefSeq" id="WP_343980231.1">
    <property type="nucleotide sequence ID" value="NZ_BAAAJG010000011.1"/>
</dbReference>
<evidence type="ECO:0000313" key="2">
    <source>
        <dbReference type="Proteomes" id="UP001597145"/>
    </source>
</evidence>